<feature type="region of interest" description="Disordered" evidence="1">
    <location>
        <begin position="1"/>
        <end position="35"/>
    </location>
</feature>
<feature type="transmembrane region" description="Helical" evidence="2">
    <location>
        <begin position="317"/>
        <end position="342"/>
    </location>
</feature>
<proteinExistence type="predicted"/>
<feature type="transmembrane region" description="Helical" evidence="2">
    <location>
        <begin position="226"/>
        <end position="247"/>
    </location>
</feature>
<sequence>MTHPPGDPWNPPPLPDDRPADRPADHVAGGAPVTWTAPAPDPEVLRARLTRSTSLLGRGLNVLAALTMVGGAVSALSLTFGGRAALALLPAAAQDRAGTATALLSVAGLLTLALTGVYASVIRWARELLTRLGEWVHAPDAQPPDAQTPAPDAPRMERLRRTLAGWLVFSQWGNALGVLLSPLLIPFTTRLTERLLDASDPALTDGLVTGPGLIAYQTVSGVVSGIPVAVITWLILGTVLRFMNVAVQRARGMQGPPLARTAQLAGQWFLLSMILLGFLALNLLIVLALVLFLTIALNSGAMSDSLSFLTPQVRAALVWLPGVLLGLCLYGLGVYLLLFLLLMWSRTYASSLAALLDARPVPAPQAESDRPATLNGP</sequence>
<evidence type="ECO:0000313" key="4">
    <source>
        <dbReference type="Proteomes" id="UP000635726"/>
    </source>
</evidence>
<organism evidence="3 4">
    <name type="scientific">Deinococcus aquiradiocola</name>
    <dbReference type="NCBI Taxonomy" id="393059"/>
    <lineage>
        <taxon>Bacteria</taxon>
        <taxon>Thermotogati</taxon>
        <taxon>Deinococcota</taxon>
        <taxon>Deinococci</taxon>
        <taxon>Deinococcales</taxon>
        <taxon>Deinococcaceae</taxon>
        <taxon>Deinococcus</taxon>
    </lineage>
</organism>
<feature type="transmembrane region" description="Helical" evidence="2">
    <location>
        <begin position="100"/>
        <end position="121"/>
    </location>
</feature>
<feature type="compositionally biased region" description="Basic and acidic residues" evidence="1">
    <location>
        <begin position="15"/>
        <end position="25"/>
    </location>
</feature>
<reference evidence="3" key="1">
    <citation type="journal article" date="2014" name="Int. J. Syst. Evol. Microbiol.">
        <title>Complete genome sequence of Corynebacterium casei LMG S-19264T (=DSM 44701T), isolated from a smear-ripened cheese.</title>
        <authorList>
            <consortium name="US DOE Joint Genome Institute (JGI-PGF)"/>
            <person name="Walter F."/>
            <person name="Albersmeier A."/>
            <person name="Kalinowski J."/>
            <person name="Ruckert C."/>
        </authorList>
    </citation>
    <scope>NUCLEOTIDE SEQUENCE</scope>
    <source>
        <strain evidence="3">JCM 14371</strain>
    </source>
</reference>
<feature type="transmembrane region" description="Helical" evidence="2">
    <location>
        <begin position="55"/>
        <end position="80"/>
    </location>
</feature>
<feature type="transmembrane region" description="Helical" evidence="2">
    <location>
        <begin position="268"/>
        <end position="297"/>
    </location>
</feature>
<keyword evidence="2" id="KW-1133">Transmembrane helix</keyword>
<keyword evidence="2" id="KW-0812">Transmembrane</keyword>
<evidence type="ECO:0000313" key="3">
    <source>
        <dbReference type="EMBL" id="GGJ81192.1"/>
    </source>
</evidence>
<evidence type="ECO:0000256" key="2">
    <source>
        <dbReference type="SAM" id="Phobius"/>
    </source>
</evidence>
<protein>
    <submittedName>
        <fullName evidence="3">Uncharacterized protein</fullName>
    </submittedName>
</protein>
<evidence type="ECO:0000256" key="1">
    <source>
        <dbReference type="SAM" id="MobiDB-lite"/>
    </source>
</evidence>
<dbReference type="AlphaFoldDB" id="A0A917PJK1"/>
<dbReference type="Proteomes" id="UP000635726">
    <property type="component" value="Unassembled WGS sequence"/>
</dbReference>
<accession>A0A917PJK1</accession>
<keyword evidence="2" id="KW-0472">Membrane</keyword>
<feature type="compositionally biased region" description="Pro residues" evidence="1">
    <location>
        <begin position="1"/>
        <end position="14"/>
    </location>
</feature>
<comment type="caution">
    <text evidence="3">The sequence shown here is derived from an EMBL/GenBank/DDBJ whole genome shotgun (WGS) entry which is preliminary data.</text>
</comment>
<name>A0A917PJK1_9DEIO</name>
<keyword evidence="4" id="KW-1185">Reference proteome</keyword>
<feature type="transmembrane region" description="Helical" evidence="2">
    <location>
        <begin position="163"/>
        <end position="185"/>
    </location>
</feature>
<dbReference type="EMBL" id="BMOE01000009">
    <property type="protein sequence ID" value="GGJ81192.1"/>
    <property type="molecule type" value="Genomic_DNA"/>
</dbReference>
<dbReference type="RefSeq" id="WP_188963764.1">
    <property type="nucleotide sequence ID" value="NZ_BMOE01000009.1"/>
</dbReference>
<reference evidence="3" key="2">
    <citation type="submission" date="2020-09" db="EMBL/GenBank/DDBJ databases">
        <authorList>
            <person name="Sun Q."/>
            <person name="Ohkuma M."/>
        </authorList>
    </citation>
    <scope>NUCLEOTIDE SEQUENCE</scope>
    <source>
        <strain evidence="3">JCM 14371</strain>
    </source>
</reference>
<gene>
    <name evidence="3" type="ORF">GCM10008939_26520</name>
</gene>